<evidence type="ECO:0000313" key="3">
    <source>
        <dbReference type="Proteomes" id="UP000037982"/>
    </source>
</evidence>
<accession>A0A0N0XRI5</accession>
<keyword evidence="1" id="KW-1133">Transmembrane helix</keyword>
<dbReference type="Proteomes" id="UP000037982">
    <property type="component" value="Unassembled WGS sequence"/>
</dbReference>
<reference evidence="3" key="1">
    <citation type="submission" date="2015-07" db="EMBL/GenBank/DDBJ databases">
        <authorList>
            <person name="Ju K.-S."/>
            <person name="Doroghazi J.R."/>
            <person name="Metcalf W.W."/>
        </authorList>
    </citation>
    <scope>NUCLEOTIDE SEQUENCE [LARGE SCALE GENOMIC DNA]</scope>
    <source>
        <strain evidence="3">NRRL ISP-5002</strain>
    </source>
</reference>
<organism evidence="2 3">
    <name type="scientific">Streptomyces chattanoogensis</name>
    <dbReference type="NCBI Taxonomy" id="66876"/>
    <lineage>
        <taxon>Bacteria</taxon>
        <taxon>Bacillati</taxon>
        <taxon>Actinomycetota</taxon>
        <taxon>Actinomycetes</taxon>
        <taxon>Kitasatosporales</taxon>
        <taxon>Streptomycetaceae</taxon>
        <taxon>Streptomyces</taxon>
    </lineage>
</organism>
<sequence>MQTVGRWLRAHARHALVVGIITAVLGPLASYLVPKLFEDPPPSCPGAGCDGKNPKDYGCAADVTSWTPPGGNPVGVQLRYSKRCGAVWGRITRGEPGDTVTVQVTGGSSHSSSIDYGPDQYTRMARVGAGFRVRLCAEPSAGPDRKRSWVRYCFQATERSAWN</sequence>
<name>A0A0N0XRI5_9ACTN</name>
<dbReference type="EMBL" id="LGKG01000175">
    <property type="protein sequence ID" value="KPC59663.1"/>
    <property type="molecule type" value="Genomic_DNA"/>
</dbReference>
<dbReference type="Pfam" id="PF10901">
    <property type="entry name" value="DUF2690"/>
    <property type="match status" value="1"/>
</dbReference>
<comment type="caution">
    <text evidence="2">The sequence shown here is derived from an EMBL/GenBank/DDBJ whole genome shotgun (WGS) entry which is preliminary data.</text>
</comment>
<keyword evidence="1" id="KW-0812">Transmembrane</keyword>
<dbReference type="PATRIC" id="fig|66876.3.peg.7424"/>
<protein>
    <recommendedName>
        <fullName evidence="4">DUF2690 domain-containing protein</fullName>
    </recommendedName>
</protein>
<gene>
    <name evidence="2" type="ORF">ADL29_33705</name>
</gene>
<evidence type="ECO:0008006" key="4">
    <source>
        <dbReference type="Google" id="ProtNLM"/>
    </source>
</evidence>
<dbReference type="InterPro" id="IPR021224">
    <property type="entry name" value="DUF2690"/>
</dbReference>
<feature type="transmembrane region" description="Helical" evidence="1">
    <location>
        <begin position="12"/>
        <end position="33"/>
    </location>
</feature>
<evidence type="ECO:0000256" key="1">
    <source>
        <dbReference type="SAM" id="Phobius"/>
    </source>
</evidence>
<evidence type="ECO:0000313" key="2">
    <source>
        <dbReference type="EMBL" id="KPC59663.1"/>
    </source>
</evidence>
<keyword evidence="3" id="KW-1185">Reference proteome</keyword>
<dbReference type="AlphaFoldDB" id="A0A0N0XRI5"/>
<keyword evidence="1" id="KW-0472">Membrane</keyword>
<proteinExistence type="predicted"/>